<accession>A0ABV0NZ27</accession>
<comment type="caution">
    <text evidence="1">The sequence shown here is derived from an EMBL/GenBank/DDBJ whole genome shotgun (WGS) entry which is preliminary data.</text>
</comment>
<proteinExistence type="predicted"/>
<sequence length="104" mass="12192">MGKLEWRTLLARRAPNRQQYTHAGAPPHRLLSNIVDMHTCFELRYLCTDTCPRTHVCQGTQRAKHSTALGKSHTLPHKHKYIQMLCVFSLIYIQIGYKIKKDRY</sequence>
<name>A0ABV0NZ27_9TELE</name>
<dbReference type="EMBL" id="JAHRIO010054989">
    <property type="protein sequence ID" value="MEQ2176718.1"/>
    <property type="molecule type" value="Genomic_DNA"/>
</dbReference>
<protein>
    <submittedName>
        <fullName evidence="1">Uncharacterized protein</fullName>
    </submittedName>
</protein>
<keyword evidence="2" id="KW-1185">Reference proteome</keyword>
<evidence type="ECO:0000313" key="1">
    <source>
        <dbReference type="EMBL" id="MEQ2176718.1"/>
    </source>
</evidence>
<gene>
    <name evidence="1" type="ORF">GOODEAATRI_030851</name>
</gene>
<organism evidence="1 2">
    <name type="scientific">Goodea atripinnis</name>
    <dbReference type="NCBI Taxonomy" id="208336"/>
    <lineage>
        <taxon>Eukaryota</taxon>
        <taxon>Metazoa</taxon>
        <taxon>Chordata</taxon>
        <taxon>Craniata</taxon>
        <taxon>Vertebrata</taxon>
        <taxon>Euteleostomi</taxon>
        <taxon>Actinopterygii</taxon>
        <taxon>Neopterygii</taxon>
        <taxon>Teleostei</taxon>
        <taxon>Neoteleostei</taxon>
        <taxon>Acanthomorphata</taxon>
        <taxon>Ovalentaria</taxon>
        <taxon>Atherinomorphae</taxon>
        <taxon>Cyprinodontiformes</taxon>
        <taxon>Goodeidae</taxon>
        <taxon>Goodea</taxon>
    </lineage>
</organism>
<dbReference type="Proteomes" id="UP001476798">
    <property type="component" value="Unassembled WGS sequence"/>
</dbReference>
<reference evidence="1 2" key="1">
    <citation type="submission" date="2021-06" db="EMBL/GenBank/DDBJ databases">
        <authorList>
            <person name="Palmer J.M."/>
        </authorList>
    </citation>
    <scope>NUCLEOTIDE SEQUENCE [LARGE SCALE GENOMIC DNA]</scope>
    <source>
        <strain evidence="1 2">GA_2019</strain>
        <tissue evidence="1">Muscle</tissue>
    </source>
</reference>
<evidence type="ECO:0000313" key="2">
    <source>
        <dbReference type="Proteomes" id="UP001476798"/>
    </source>
</evidence>